<dbReference type="Proteomes" id="UP000887574">
    <property type="component" value="Unplaced"/>
</dbReference>
<dbReference type="CDD" id="cd11685">
    <property type="entry name" value="UEV_TSG101-like"/>
    <property type="match status" value="1"/>
</dbReference>
<reference evidence="3" key="1">
    <citation type="submission" date="2022-11" db="UniProtKB">
        <authorList>
            <consortium name="WormBaseParasite"/>
        </authorList>
    </citation>
    <scope>IDENTIFICATION</scope>
</reference>
<dbReference type="Pfam" id="PF05743">
    <property type="entry name" value="UEV"/>
    <property type="match status" value="1"/>
</dbReference>
<dbReference type="InterPro" id="IPR008883">
    <property type="entry name" value="UEV_N"/>
</dbReference>
<protein>
    <recommendedName>
        <fullName evidence="1">UEV domain-containing protein</fullName>
    </recommendedName>
</protein>
<accession>A0A915CTG6</accession>
<dbReference type="GO" id="GO:0015031">
    <property type="term" value="P:protein transport"/>
    <property type="evidence" value="ECO:0007669"/>
    <property type="project" value="InterPro"/>
</dbReference>
<name>A0A915CTG6_9BILA</name>
<evidence type="ECO:0000313" key="3">
    <source>
        <dbReference type="WBParaSite" id="jg12437"/>
    </source>
</evidence>
<dbReference type="WBParaSite" id="jg12437">
    <property type="protein sequence ID" value="jg12437"/>
    <property type="gene ID" value="jg12437"/>
</dbReference>
<dbReference type="InterPro" id="IPR016135">
    <property type="entry name" value="UBQ-conjugating_enzyme/RWD"/>
</dbReference>
<proteinExistence type="predicted"/>
<dbReference type="AlphaFoldDB" id="A0A915CTG6"/>
<organism evidence="2 3">
    <name type="scientific">Ditylenchus dipsaci</name>
    <dbReference type="NCBI Taxonomy" id="166011"/>
    <lineage>
        <taxon>Eukaryota</taxon>
        <taxon>Metazoa</taxon>
        <taxon>Ecdysozoa</taxon>
        <taxon>Nematoda</taxon>
        <taxon>Chromadorea</taxon>
        <taxon>Rhabditida</taxon>
        <taxon>Tylenchina</taxon>
        <taxon>Tylenchomorpha</taxon>
        <taxon>Sphaerularioidea</taxon>
        <taxon>Anguinidae</taxon>
        <taxon>Anguininae</taxon>
        <taxon>Ditylenchus</taxon>
    </lineage>
</organism>
<sequence>MFNISSPQGRSDQVVLLTCCTIPVRYKGNTYNIRWLSTFWTTIPTLVLSAMSDQQLPCGFECLHQWTKRTSLSPYLTDWRYPGYETSGLLQMMTMAFQDKCPAIQSPPACKSSA</sequence>
<dbReference type="Gene3D" id="3.10.110.10">
    <property type="entry name" value="Ubiquitin Conjugating Enzyme"/>
    <property type="match status" value="1"/>
</dbReference>
<feature type="domain" description="UEV" evidence="1">
    <location>
        <begin position="10"/>
        <end position="102"/>
    </location>
</feature>
<evidence type="ECO:0000259" key="1">
    <source>
        <dbReference type="Pfam" id="PF05743"/>
    </source>
</evidence>
<evidence type="ECO:0000313" key="2">
    <source>
        <dbReference type="Proteomes" id="UP000887574"/>
    </source>
</evidence>
<keyword evidence="2" id="KW-1185">Reference proteome</keyword>